<sequence>MMDEHEIEARQQATHIILMVAHRGGYAFLAERLNNLMAYLDKHNLQGTCLIGHKIVSELCTWLIFQAPIGTAAAALLTRIVEPSQNRLDLYRQLRQDRDLLVEFIDGSVTADESIYRAAALAFRTANRSLEGIWTLLSSPHNVCRKAEDVWRLNRYCLQYGNEVVDVDRVLKAFPKLSYFNTLVRLISFDDDDVRREASRLYLTLIRSRNAHILSLLGIVTHRPHIAIVLEYPDDIGDIIEVLRTFASWPGNREGLINVGVFAYLHFLVVDNRMNTEGHYKFIMRLISDLLGISGGHLPPPQYVKACIPVLMECVLRLDRYDLVTCGASESADIFYYIIILYDGDVFSAFLRHGSDILRRFGLARDSTYVARLLNYLAIVMDSGRGRNVEVDEVLAVLPALEIVLQRPDIDTADAADECNLMLEVMYLLSSVVELLSDAGRGDAVVSIFGDLHRRTSTSLLPVVVAALRNVNCIIQRDALRIIGYLVEAGCNSATELAALRELSPDLLRNLLRMLQDEMNYVLNNYVLTILLHIANLVAPDSKLVHDLQTDMPTDSEYLQNLANFCKDEDCRYKAQQLLRIMSQWSLKKKLSLS</sequence>
<dbReference type="EnsemblMetazoa" id="XM_022807433">
    <property type="protein sequence ID" value="XP_022663168"/>
    <property type="gene ID" value="LOC111251128"/>
</dbReference>
<name>A0A7M7K9W7_VARDE</name>
<dbReference type="GeneID" id="111251128"/>
<dbReference type="RefSeq" id="XP_022663168.1">
    <property type="nucleotide sequence ID" value="XM_022807433.1"/>
</dbReference>
<protein>
    <submittedName>
        <fullName evidence="1">Uncharacterized protein</fullName>
    </submittedName>
</protein>
<evidence type="ECO:0000313" key="2">
    <source>
        <dbReference type="Proteomes" id="UP000594260"/>
    </source>
</evidence>
<dbReference type="SUPFAM" id="SSF48371">
    <property type="entry name" value="ARM repeat"/>
    <property type="match status" value="1"/>
</dbReference>
<dbReference type="InParanoid" id="A0A7M7K9W7"/>
<reference evidence="1" key="1">
    <citation type="submission" date="2021-01" db="UniProtKB">
        <authorList>
            <consortium name="EnsemblMetazoa"/>
        </authorList>
    </citation>
    <scope>IDENTIFICATION</scope>
</reference>
<keyword evidence="2" id="KW-1185">Reference proteome</keyword>
<dbReference type="Proteomes" id="UP000594260">
    <property type="component" value="Unplaced"/>
</dbReference>
<dbReference type="AlphaFoldDB" id="A0A7M7K9W7"/>
<proteinExistence type="predicted"/>
<evidence type="ECO:0000313" key="1">
    <source>
        <dbReference type="EnsemblMetazoa" id="XP_022663168"/>
    </source>
</evidence>
<dbReference type="InterPro" id="IPR016024">
    <property type="entry name" value="ARM-type_fold"/>
</dbReference>
<organism evidence="1 2">
    <name type="scientific">Varroa destructor</name>
    <name type="common">Honeybee mite</name>
    <dbReference type="NCBI Taxonomy" id="109461"/>
    <lineage>
        <taxon>Eukaryota</taxon>
        <taxon>Metazoa</taxon>
        <taxon>Ecdysozoa</taxon>
        <taxon>Arthropoda</taxon>
        <taxon>Chelicerata</taxon>
        <taxon>Arachnida</taxon>
        <taxon>Acari</taxon>
        <taxon>Parasitiformes</taxon>
        <taxon>Mesostigmata</taxon>
        <taxon>Gamasina</taxon>
        <taxon>Dermanyssoidea</taxon>
        <taxon>Varroidae</taxon>
        <taxon>Varroa</taxon>
    </lineage>
</organism>
<accession>A0A7M7K9W7</accession>
<dbReference type="KEGG" id="vde:111251128"/>